<accession>A0A0H3NQJ1</accession>
<dbReference type="PATRIC" id="fig|930944.6.peg.858"/>
<dbReference type="Pfam" id="PF02917">
    <property type="entry name" value="Pertussis_S1"/>
    <property type="match status" value="1"/>
</dbReference>
<evidence type="ECO:0000313" key="1">
    <source>
        <dbReference type="EMBL" id="CBY27313.1"/>
    </source>
</evidence>
<dbReference type="HOGENOM" id="CLU_1081641_0_0_6"/>
<dbReference type="GO" id="GO:0005576">
    <property type="term" value="C:extracellular region"/>
    <property type="evidence" value="ECO:0007669"/>
    <property type="project" value="InterPro"/>
</dbReference>
<dbReference type="SUPFAM" id="SSF56399">
    <property type="entry name" value="ADP-ribosylation"/>
    <property type="match status" value="1"/>
</dbReference>
<organism evidence="1 2">
    <name type="scientific">Yersinia enterocolitica subsp. palearctica serotype O:3 (strain DSM 13030 / CIP 106945 / Y11)</name>
    <dbReference type="NCBI Taxonomy" id="930944"/>
    <lineage>
        <taxon>Bacteria</taxon>
        <taxon>Pseudomonadati</taxon>
        <taxon>Pseudomonadota</taxon>
        <taxon>Gammaproteobacteria</taxon>
        <taxon>Enterobacterales</taxon>
        <taxon>Yersiniaceae</taxon>
        <taxon>Yersinia</taxon>
    </lineage>
</organism>
<gene>
    <name evidence="1" type="ordered locus">Y11_08681</name>
</gene>
<dbReference type="Gene3D" id="3.90.210.10">
    <property type="entry name" value="Heat-Labile Enterotoxin, subunit A"/>
    <property type="match status" value="1"/>
</dbReference>
<proteinExistence type="predicted"/>
<reference evidence="1 2" key="1">
    <citation type="journal article" date="2011" name="J. Bacteriol.">
        <title>Complete genome sequence of Yersinia enterocolitica subsp. palearctica serogroup O:3.</title>
        <authorList>
            <person name="Batzilla J."/>
            <person name="Hoper D."/>
            <person name="Antonenka U."/>
            <person name="Heesemann J."/>
            <person name="Rakin A."/>
        </authorList>
    </citation>
    <scope>NUCLEOTIDE SEQUENCE [LARGE SCALE GENOMIC DNA]</scope>
    <source>
        <strain evidence="2">DSM 13030 / CIP 106945 / Y11</strain>
    </source>
</reference>
<dbReference type="Proteomes" id="UP000008084">
    <property type="component" value="Chromosome"/>
</dbReference>
<dbReference type="GO" id="GO:0003950">
    <property type="term" value="F:NAD+ poly-ADP-ribosyltransferase activity"/>
    <property type="evidence" value="ECO:0007669"/>
    <property type="project" value="InterPro"/>
</dbReference>
<evidence type="ECO:0000313" key="2">
    <source>
        <dbReference type="Proteomes" id="UP000008084"/>
    </source>
</evidence>
<protein>
    <submittedName>
        <fullName evidence="1">Toxin subunit S1</fullName>
    </submittedName>
</protein>
<name>A0A0H3NQJ1_YERE1</name>
<dbReference type="InterPro" id="IPR003898">
    <property type="entry name" value="Borpert_toxA"/>
</dbReference>
<sequence length="292" mass="33503">MCPDILNYGINISIAIFISEVNEWRSYIYILLGGVMRQYKLIIPLLFFCLASFNSGAKPPDIVWRVDTRDHNEIFGAGFFSSGENDFVLEHLSGRSCRSYDSHSADSAFISTTADREFAYNYLERVLKNIQKTITSSTKAYIYQIRADANMYSADHSLDSLLRLGASGIQQEVHRIFRYAPFLSEWMAHRRVLAEQVMSATSYILEGGRVIFNEYLPNPFYRQTRSSASMNPYRNALTLPSTLNMMRVWMLRMGIRPMVRACFGNMNSMNPKRSIYSINEGDSKMFKLVAIL</sequence>
<dbReference type="KEGG" id="yey:Y11_08681"/>
<dbReference type="AlphaFoldDB" id="A0A0H3NQJ1"/>
<dbReference type="PRINTS" id="PR01395">
    <property type="entry name" value="BORPETOXINA"/>
</dbReference>
<dbReference type="EMBL" id="FR729477">
    <property type="protein sequence ID" value="CBY27313.1"/>
    <property type="molecule type" value="Genomic_DNA"/>
</dbReference>